<keyword evidence="2" id="KW-1185">Reference proteome</keyword>
<proteinExistence type="predicted"/>
<comment type="caution">
    <text evidence="1">The sequence shown here is derived from an EMBL/GenBank/DDBJ whole genome shotgun (WGS) entry which is preliminary data.</text>
</comment>
<dbReference type="EMBL" id="SMSJ01000095">
    <property type="protein sequence ID" value="TDH58822.1"/>
    <property type="molecule type" value="Genomic_DNA"/>
</dbReference>
<reference evidence="1 2" key="1">
    <citation type="journal article" date="2016" name="J. Microbiol.">
        <title>Dankookia rubra gen. nov., sp. nov., an alphaproteobacterium isolated from sediment of a shallow stream.</title>
        <authorList>
            <person name="Kim W.H."/>
            <person name="Kim D.H."/>
            <person name="Kang K."/>
            <person name="Ahn T.Y."/>
        </authorList>
    </citation>
    <scope>NUCLEOTIDE SEQUENCE [LARGE SCALE GENOMIC DNA]</scope>
    <source>
        <strain evidence="1 2">JCM30602</strain>
    </source>
</reference>
<accession>A0A4R5Q7E7</accession>
<dbReference type="Proteomes" id="UP000295096">
    <property type="component" value="Unassembled WGS sequence"/>
</dbReference>
<gene>
    <name evidence="1" type="ORF">E2C06_30610</name>
</gene>
<sequence>MNAPSPWVIVDRGGFETVCTGRAEWLSEWRHRIRAIEAADRPVELRRAGSERMLGANADAFQTLVKHGALDAVLDTTQMIAASDGRLSRLELQAGKAA</sequence>
<protein>
    <submittedName>
        <fullName evidence="1">Uncharacterized protein</fullName>
    </submittedName>
</protein>
<organism evidence="1 2">
    <name type="scientific">Dankookia rubra</name>
    <dbReference type="NCBI Taxonomy" id="1442381"/>
    <lineage>
        <taxon>Bacteria</taxon>
        <taxon>Pseudomonadati</taxon>
        <taxon>Pseudomonadota</taxon>
        <taxon>Alphaproteobacteria</taxon>
        <taxon>Acetobacterales</taxon>
        <taxon>Roseomonadaceae</taxon>
        <taxon>Dankookia</taxon>
    </lineage>
</organism>
<dbReference type="RefSeq" id="WP_133292372.1">
    <property type="nucleotide sequence ID" value="NZ_SMSJ01000095.1"/>
</dbReference>
<dbReference type="AlphaFoldDB" id="A0A4R5Q7E7"/>
<evidence type="ECO:0000313" key="2">
    <source>
        <dbReference type="Proteomes" id="UP000295096"/>
    </source>
</evidence>
<name>A0A4R5Q7E7_9PROT</name>
<evidence type="ECO:0000313" key="1">
    <source>
        <dbReference type="EMBL" id="TDH58822.1"/>
    </source>
</evidence>